<comment type="caution">
    <text evidence="1">The sequence shown here is derived from an EMBL/GenBank/DDBJ whole genome shotgun (WGS) entry which is preliminary data.</text>
</comment>
<sequence>MTDLEPVQTTDLDSYIDNQLDPAGRLRVENWLAKNPDVAAQVMADLSVRSTLKLAMSATDASGRPETREAARRLSAGLATARTLHVLRKVAAVALLFSVGWFAHSSMGIKEVNASVQPPAFVEEAVRAHHTSRVRAAMQSQPEVKTYDRDEIRAATAITMPELPTDWKVVDVQIFPSDFGPSVEASVRTPDGSNISVFAGRPGYFAVEPVKDLNLSNAGAAWWQVGEVAYALVSSTPNIGLADEAETLKHSLY</sequence>
<evidence type="ECO:0000313" key="2">
    <source>
        <dbReference type="Proteomes" id="UP001202827"/>
    </source>
</evidence>
<organism evidence="1 2">
    <name type="scientific">Neorhizobium turbinariae</name>
    <dbReference type="NCBI Taxonomy" id="2937795"/>
    <lineage>
        <taxon>Bacteria</taxon>
        <taxon>Pseudomonadati</taxon>
        <taxon>Pseudomonadota</taxon>
        <taxon>Alphaproteobacteria</taxon>
        <taxon>Hyphomicrobiales</taxon>
        <taxon>Rhizobiaceae</taxon>
        <taxon>Rhizobium/Agrobacterium group</taxon>
        <taxon>Neorhizobium</taxon>
    </lineage>
</organism>
<accession>A0ABT0INR0</accession>
<dbReference type="RefSeq" id="WP_248682223.1">
    <property type="nucleotide sequence ID" value="NZ_JALPRY010000007.1"/>
</dbReference>
<proteinExistence type="predicted"/>
<keyword evidence="2" id="KW-1185">Reference proteome</keyword>
<evidence type="ECO:0000313" key="1">
    <source>
        <dbReference type="EMBL" id="MCK8779497.1"/>
    </source>
</evidence>
<reference evidence="1 2" key="1">
    <citation type="submission" date="2022-04" db="EMBL/GenBank/DDBJ databases">
        <title>Rhizobium coralii sp. nov., isolated from coral Turbinaria peltata.</title>
        <authorList>
            <person name="Sun H."/>
        </authorList>
    </citation>
    <scope>NUCLEOTIDE SEQUENCE [LARGE SCALE GENOMIC DNA]</scope>
    <source>
        <strain evidence="1 2">NTR19</strain>
    </source>
</reference>
<protein>
    <submittedName>
        <fullName evidence="1">Anti-sigma factor</fullName>
    </submittedName>
</protein>
<dbReference type="Proteomes" id="UP001202827">
    <property type="component" value="Unassembled WGS sequence"/>
</dbReference>
<name>A0ABT0INR0_9HYPH</name>
<gene>
    <name evidence="1" type="ORF">M0654_05810</name>
</gene>
<dbReference type="EMBL" id="JALPRY010000007">
    <property type="protein sequence ID" value="MCK8779497.1"/>
    <property type="molecule type" value="Genomic_DNA"/>
</dbReference>